<evidence type="ECO:0000313" key="2">
    <source>
        <dbReference type="EMBL" id="KAK7073577.1"/>
    </source>
</evidence>
<organism evidence="2 3">
    <name type="scientific">Halocaridina rubra</name>
    <name type="common">Hawaiian red shrimp</name>
    <dbReference type="NCBI Taxonomy" id="373956"/>
    <lineage>
        <taxon>Eukaryota</taxon>
        <taxon>Metazoa</taxon>
        <taxon>Ecdysozoa</taxon>
        <taxon>Arthropoda</taxon>
        <taxon>Crustacea</taxon>
        <taxon>Multicrustacea</taxon>
        <taxon>Malacostraca</taxon>
        <taxon>Eumalacostraca</taxon>
        <taxon>Eucarida</taxon>
        <taxon>Decapoda</taxon>
        <taxon>Pleocyemata</taxon>
        <taxon>Caridea</taxon>
        <taxon>Atyoidea</taxon>
        <taxon>Atyidae</taxon>
        <taxon>Halocaridina</taxon>
    </lineage>
</organism>
<sequence>MKNCILWKKKILLHRQDGSRLQVAINLDTGMSRYGVQPEDLPSLIQTLDELQIPIASFYTHFQSAITEKAKNQRQLDMFIEAIGPYKYSSMPFISRKLANTTELSTQQHYPLTAINQFAYFK</sequence>
<name>A0AAN8WZ31_HALRR</name>
<dbReference type="InterPro" id="IPR029066">
    <property type="entry name" value="PLP-binding_barrel"/>
</dbReference>
<dbReference type="AlphaFoldDB" id="A0AAN8WZ31"/>
<dbReference type="EMBL" id="JAXCGZ010012443">
    <property type="protein sequence ID" value="KAK7073577.1"/>
    <property type="molecule type" value="Genomic_DNA"/>
</dbReference>
<comment type="caution">
    <text evidence="2">The sequence shown here is derived from an EMBL/GenBank/DDBJ whole genome shotgun (WGS) entry which is preliminary data.</text>
</comment>
<protein>
    <recommendedName>
        <fullName evidence="1">Alanine racemase N-terminal domain-containing protein</fullName>
    </recommendedName>
</protein>
<feature type="domain" description="Alanine racemase N-terminal" evidence="1">
    <location>
        <begin position="15"/>
        <end position="105"/>
    </location>
</feature>
<dbReference type="SUPFAM" id="SSF51419">
    <property type="entry name" value="PLP-binding barrel"/>
    <property type="match status" value="1"/>
</dbReference>
<gene>
    <name evidence="2" type="ORF">SK128_004566</name>
</gene>
<evidence type="ECO:0000313" key="3">
    <source>
        <dbReference type="Proteomes" id="UP001381693"/>
    </source>
</evidence>
<keyword evidence="3" id="KW-1185">Reference proteome</keyword>
<dbReference type="Proteomes" id="UP001381693">
    <property type="component" value="Unassembled WGS sequence"/>
</dbReference>
<accession>A0AAN8WZ31</accession>
<reference evidence="2 3" key="1">
    <citation type="submission" date="2023-11" db="EMBL/GenBank/DDBJ databases">
        <title>Halocaridina rubra genome assembly.</title>
        <authorList>
            <person name="Smith C."/>
        </authorList>
    </citation>
    <scope>NUCLEOTIDE SEQUENCE [LARGE SCALE GENOMIC DNA]</scope>
    <source>
        <strain evidence="2">EP-1</strain>
        <tissue evidence="2">Whole</tissue>
    </source>
</reference>
<dbReference type="Gene3D" id="3.20.20.10">
    <property type="entry name" value="Alanine racemase"/>
    <property type="match status" value="1"/>
</dbReference>
<proteinExistence type="predicted"/>
<evidence type="ECO:0000259" key="1">
    <source>
        <dbReference type="Pfam" id="PF01168"/>
    </source>
</evidence>
<dbReference type="Pfam" id="PF01168">
    <property type="entry name" value="Ala_racemase_N"/>
    <property type="match status" value="1"/>
</dbReference>
<dbReference type="InterPro" id="IPR001608">
    <property type="entry name" value="Ala_racemase_N"/>
</dbReference>